<accession>A0A0D0Q9H1</accession>
<keyword evidence="3" id="KW-1185">Reference proteome</keyword>
<dbReference type="Pfam" id="PF13487">
    <property type="entry name" value="HD_5"/>
    <property type="match status" value="1"/>
</dbReference>
<proteinExistence type="predicted"/>
<dbReference type="Gene3D" id="1.10.3210.10">
    <property type="entry name" value="Hypothetical protein af1432"/>
    <property type="match status" value="1"/>
</dbReference>
<dbReference type="SUPFAM" id="SSF109604">
    <property type="entry name" value="HD-domain/PDEase-like"/>
    <property type="match status" value="1"/>
</dbReference>
<dbReference type="AlphaFoldDB" id="A0A0D0Q9H1"/>
<feature type="domain" description="HD-GYP" evidence="1">
    <location>
        <begin position="109"/>
        <end position="303"/>
    </location>
</feature>
<dbReference type="InterPro" id="IPR003607">
    <property type="entry name" value="HD/PDEase_dom"/>
</dbReference>
<dbReference type="PROSITE" id="PS51832">
    <property type="entry name" value="HD_GYP"/>
    <property type="match status" value="1"/>
</dbReference>
<reference evidence="2 3" key="1">
    <citation type="submission" date="2015-01" db="EMBL/GenBank/DDBJ databases">
        <title>Draft genome of Anoxybacillus thermarum strain AF/04.</title>
        <authorList>
            <person name="Poli A."/>
            <person name="Nicolaus B."/>
            <person name="Chan K.-G."/>
            <person name="Kahar U.M."/>
            <person name="Yaakob A.S."/>
            <person name="Chan C.S."/>
            <person name="Goh K.M."/>
        </authorList>
    </citation>
    <scope>NUCLEOTIDE SEQUENCE [LARGE SCALE GENOMIC DNA]</scope>
    <source>
        <strain evidence="2 3">AF/04</strain>
    </source>
</reference>
<protein>
    <submittedName>
        <fullName evidence="2">Response regulator containing a CheY-like receiver domain and an HD-GYP domain protein</fullName>
    </submittedName>
</protein>
<evidence type="ECO:0000313" key="3">
    <source>
        <dbReference type="Proteomes" id="UP000032102"/>
    </source>
</evidence>
<comment type="caution">
    <text evidence="2">The sequence shown here is derived from an EMBL/GenBank/DDBJ whole genome shotgun (WGS) entry which is preliminary data.</text>
</comment>
<name>A0A0D0Q9H1_9BACL</name>
<dbReference type="EMBL" id="JXTH01000018">
    <property type="protein sequence ID" value="KIQ94668.1"/>
    <property type="molecule type" value="Genomic_DNA"/>
</dbReference>
<gene>
    <name evidence="2" type="ORF">LH47_01225</name>
</gene>
<dbReference type="PANTHER" id="PTHR43155">
    <property type="entry name" value="CYCLIC DI-GMP PHOSPHODIESTERASE PA4108-RELATED"/>
    <property type="match status" value="1"/>
</dbReference>
<dbReference type="PANTHER" id="PTHR43155:SF2">
    <property type="entry name" value="CYCLIC DI-GMP PHOSPHODIESTERASE PA4108"/>
    <property type="match status" value="1"/>
</dbReference>
<sequence>MANEKKHDYTVCMGDVERSGVCLRLILLEDYDERTMELARPIYDRHRRVLLAAGRKIHPKYVERLKQMDIRYVFVEDAVSEGITLEELLDMPSWMDAIKVVQQSFDAVRKREQLPLRLLFKLAVKLVDEVKKRKVLAIIPATSLEVEAQPYAHAVNVALLALQLGKKLHLNDLQLRDVALGSLFHDIGKEIEGEAHHTVKGFEYLRKERELSLLCAHMAYQHHEHADGSGTPRGLKETSIHLYAQICAIANEYENLISAEFVPPHEALEIIMARSGIRYSQQLVRLFVETIPAYLPGTMVKMSDGRNAIVTKIVEHMQRPSVRYTDTREEIALADHPSLLIVGQAIL</sequence>
<organism evidence="2 3">
    <name type="scientific">Anoxybacillus thermarum</name>
    <dbReference type="NCBI Taxonomy" id="404937"/>
    <lineage>
        <taxon>Bacteria</taxon>
        <taxon>Bacillati</taxon>
        <taxon>Bacillota</taxon>
        <taxon>Bacilli</taxon>
        <taxon>Bacillales</taxon>
        <taxon>Anoxybacillaceae</taxon>
        <taxon>Anoxybacillus</taxon>
    </lineage>
</organism>
<dbReference type="Proteomes" id="UP000032102">
    <property type="component" value="Unassembled WGS sequence"/>
</dbReference>
<dbReference type="InterPro" id="IPR006675">
    <property type="entry name" value="HDIG_dom"/>
</dbReference>
<evidence type="ECO:0000313" key="2">
    <source>
        <dbReference type="EMBL" id="KIQ94668.1"/>
    </source>
</evidence>
<dbReference type="CDD" id="cd00077">
    <property type="entry name" value="HDc"/>
    <property type="match status" value="1"/>
</dbReference>
<evidence type="ECO:0000259" key="1">
    <source>
        <dbReference type="PROSITE" id="PS51832"/>
    </source>
</evidence>
<dbReference type="PATRIC" id="fig|404937.3.peg.1279"/>
<dbReference type="InterPro" id="IPR037522">
    <property type="entry name" value="HD_GYP_dom"/>
</dbReference>
<dbReference type="NCBIfam" id="TIGR00277">
    <property type="entry name" value="HDIG"/>
    <property type="match status" value="1"/>
</dbReference>